<evidence type="ECO:0000313" key="2">
    <source>
        <dbReference type="Proteomes" id="UP000502113"/>
    </source>
</evidence>
<dbReference type="Proteomes" id="UP000502113">
    <property type="component" value="Segment"/>
</dbReference>
<accession>A0A6G9LLZ5</accession>
<proteinExistence type="predicted"/>
<protein>
    <submittedName>
        <fullName evidence="1">Uncharacterized protein</fullName>
    </submittedName>
</protein>
<reference evidence="2" key="1">
    <citation type="submission" date="2020-02" db="EMBL/GenBank/DDBJ databases">
        <authorList>
            <person name="Olsen N.S."/>
            <person name="Forero-Junco L."/>
            <person name="Kot W."/>
            <person name="Hansen L.H."/>
        </authorList>
    </citation>
    <scope>NUCLEOTIDE SEQUENCE [LARGE SCALE GENOMIC DNA]</scope>
</reference>
<name>A0A6G9LLZ5_9CAUD</name>
<gene>
    <name evidence="1" type="ORF">vipetofem_109</name>
</gene>
<organism evidence="1 2">
    <name type="scientific">Enterococcus phage vipetofem</name>
    <dbReference type="NCBI Taxonomy" id="2719594"/>
    <lineage>
        <taxon>Viruses</taxon>
        <taxon>Duplodnaviria</taxon>
        <taxon>Heunggongvirae</taxon>
        <taxon>Uroviricota</taxon>
        <taxon>Caudoviricetes</taxon>
        <taxon>Andrewesvirinae</taxon>
        <taxon>Vipetofemvirus</taxon>
        <taxon>Vipetofemvirus vipetofem</taxon>
    </lineage>
</organism>
<evidence type="ECO:0000313" key="1">
    <source>
        <dbReference type="EMBL" id="QIQ66407.1"/>
    </source>
</evidence>
<sequence length="55" mass="6549">MIKTGKIEKEKLNFSLHKNDKGEIIRVPLKNKKVVSRHERVKNNKIKKALKKRKK</sequence>
<dbReference type="EMBL" id="MT119361">
    <property type="protein sequence ID" value="QIQ66407.1"/>
    <property type="molecule type" value="Genomic_DNA"/>
</dbReference>
<keyword evidence="2" id="KW-1185">Reference proteome</keyword>